<evidence type="ECO:0000313" key="1">
    <source>
        <dbReference type="EMBL" id="BDM67320.1"/>
    </source>
</evidence>
<protein>
    <submittedName>
        <fullName evidence="1">Uncharacterized protein</fullName>
    </submittedName>
</protein>
<gene>
    <name evidence="1" type="ORF">HEK616_08070</name>
</gene>
<organism evidence="1 2">
    <name type="scientific">Streptomyces nigrescens</name>
    <dbReference type="NCBI Taxonomy" id="1920"/>
    <lineage>
        <taxon>Bacteria</taxon>
        <taxon>Bacillati</taxon>
        <taxon>Actinomycetota</taxon>
        <taxon>Actinomycetes</taxon>
        <taxon>Kitasatosporales</taxon>
        <taxon>Streptomycetaceae</taxon>
        <taxon>Streptomyces</taxon>
    </lineage>
</organism>
<sequence>MRVPEDVRHVVVAVSAERLADKGVSGVVGGGAAGRAFVWAVGCMASRSAAFTGGGRAMNRAEGRGGQGDEEPRVFAHVVRDVFPTDESGTDEVERVSGVEAGAGCADGGAAVAATDEEAFAGFVSGVVVVQDLAGRGVARGGRAGQVDRVGAAAGGGDLLKPARELRVLCEPDGVAVDFGELTQARRTVEDGTPVSRGDLGGDGGDLPGWAAEAARWLGGGVVSSMGSLLEW</sequence>
<name>A0ABM7ZLN3_STRNI</name>
<keyword evidence="2" id="KW-1185">Reference proteome</keyword>
<evidence type="ECO:0000313" key="2">
    <source>
        <dbReference type="Proteomes" id="UP001059597"/>
    </source>
</evidence>
<accession>A0ABM7ZLN3</accession>
<dbReference type="EMBL" id="AP026073">
    <property type="protein sequence ID" value="BDM67320.1"/>
    <property type="molecule type" value="Genomic_DNA"/>
</dbReference>
<proteinExistence type="predicted"/>
<dbReference type="Proteomes" id="UP001059597">
    <property type="component" value="Chromosome"/>
</dbReference>
<reference evidence="1" key="1">
    <citation type="submission" date="2022-06" db="EMBL/GenBank/DDBJ databases">
        <title>Complete genome sequence of Streptomyces nigrescens HEK616.</title>
        <authorList>
            <person name="Asamizu S."/>
            <person name="Onaka H."/>
        </authorList>
    </citation>
    <scope>NUCLEOTIDE SEQUENCE</scope>
    <source>
        <strain evidence="1">HEK616</strain>
    </source>
</reference>